<sequence length="166" mass="19547">MMTKLQSYEEQLLELQWISRDLSASNDDQLLDKMTSSLWDRWLYLLGIARDLELYGDELKQEWKFISELLEREVIFLDNCQEEILDRPDVRQRASHLQNSLAEIDRFEENIQAQQLHLSLLKHRIQNILGIPESGSELAPVFQEIQAMQSKCEGLLYKAQVNKLEI</sequence>
<feature type="non-terminal residue" evidence="6">
    <location>
        <position position="166"/>
    </location>
</feature>
<evidence type="ECO:0000313" key="6">
    <source>
        <dbReference type="EMBL" id="CAI9582888.1"/>
    </source>
</evidence>
<keyword evidence="5" id="KW-0175">Coiled coil</keyword>
<proteinExistence type="predicted"/>
<comment type="caution">
    <text evidence="6">The sequence shown here is derived from an EMBL/GenBank/DDBJ whole genome shotgun (WGS) entry which is preliminary data.</text>
</comment>
<keyword evidence="3" id="KW-0677">Repeat</keyword>
<evidence type="ECO:0000256" key="4">
    <source>
        <dbReference type="ARBA" id="ARBA00023136"/>
    </source>
</evidence>
<keyword evidence="2" id="KW-0597">Phosphoprotein</keyword>
<reference evidence="6" key="1">
    <citation type="submission" date="2023-05" db="EMBL/GenBank/DDBJ databases">
        <authorList>
            <person name="Stuckert A."/>
        </authorList>
    </citation>
    <scope>NUCLEOTIDE SEQUENCE</scope>
</reference>
<dbReference type="PANTHER" id="PTHR14514:SF4">
    <property type="entry name" value="NESPRIN-2"/>
    <property type="match status" value="1"/>
</dbReference>
<evidence type="ECO:0000256" key="2">
    <source>
        <dbReference type="ARBA" id="ARBA00022553"/>
    </source>
</evidence>
<evidence type="ECO:0000313" key="7">
    <source>
        <dbReference type="Proteomes" id="UP001162483"/>
    </source>
</evidence>
<keyword evidence="7" id="KW-1185">Reference proteome</keyword>
<dbReference type="PANTHER" id="PTHR14514">
    <property type="entry name" value="PKA ANCHORING PROTEIN"/>
    <property type="match status" value="1"/>
</dbReference>
<comment type="subcellular location">
    <subcellularLocation>
        <location evidence="1">Endomembrane system</location>
    </subcellularLocation>
</comment>
<name>A0ABN9EHK1_9NEOB</name>
<keyword evidence="4" id="KW-0472">Membrane</keyword>
<organism evidence="6 7">
    <name type="scientific">Staurois parvus</name>
    <dbReference type="NCBI Taxonomy" id="386267"/>
    <lineage>
        <taxon>Eukaryota</taxon>
        <taxon>Metazoa</taxon>
        <taxon>Chordata</taxon>
        <taxon>Craniata</taxon>
        <taxon>Vertebrata</taxon>
        <taxon>Euteleostomi</taxon>
        <taxon>Amphibia</taxon>
        <taxon>Batrachia</taxon>
        <taxon>Anura</taxon>
        <taxon>Neobatrachia</taxon>
        <taxon>Ranoidea</taxon>
        <taxon>Ranidae</taxon>
        <taxon>Staurois</taxon>
    </lineage>
</organism>
<feature type="coiled-coil region" evidence="5">
    <location>
        <begin position="97"/>
        <end position="124"/>
    </location>
</feature>
<dbReference type="EMBL" id="CATNWA010015390">
    <property type="protein sequence ID" value="CAI9582888.1"/>
    <property type="molecule type" value="Genomic_DNA"/>
</dbReference>
<dbReference type="Proteomes" id="UP001162483">
    <property type="component" value="Unassembled WGS sequence"/>
</dbReference>
<evidence type="ECO:0000256" key="1">
    <source>
        <dbReference type="ARBA" id="ARBA00004308"/>
    </source>
</evidence>
<evidence type="ECO:0000256" key="3">
    <source>
        <dbReference type="ARBA" id="ARBA00022737"/>
    </source>
</evidence>
<evidence type="ECO:0000256" key="5">
    <source>
        <dbReference type="SAM" id="Coils"/>
    </source>
</evidence>
<dbReference type="SUPFAM" id="SSF46966">
    <property type="entry name" value="Spectrin repeat"/>
    <property type="match status" value="1"/>
</dbReference>
<gene>
    <name evidence="6" type="ORF">SPARVUS_LOCUS9729228</name>
</gene>
<accession>A0ABN9EHK1</accession>
<protein>
    <submittedName>
        <fullName evidence="6">Uncharacterized protein</fullName>
    </submittedName>
</protein>